<dbReference type="GO" id="GO:0006352">
    <property type="term" value="P:DNA-templated transcription initiation"/>
    <property type="evidence" value="ECO:0007669"/>
    <property type="project" value="InterPro"/>
</dbReference>
<dbReference type="CDD" id="cd06171">
    <property type="entry name" value="Sigma70_r4"/>
    <property type="match status" value="1"/>
</dbReference>
<evidence type="ECO:0000259" key="6">
    <source>
        <dbReference type="Pfam" id="PF08281"/>
    </source>
</evidence>
<dbReference type="AlphaFoldDB" id="A0A6I6JSM2"/>
<dbReference type="InterPro" id="IPR013249">
    <property type="entry name" value="RNA_pol_sigma70_r4_t2"/>
</dbReference>
<dbReference type="Proteomes" id="UP000428260">
    <property type="component" value="Chromosome"/>
</dbReference>
<accession>A0A6I6JSM2</accession>
<reference evidence="7 8" key="1">
    <citation type="submission" date="2019-11" db="EMBL/GenBank/DDBJ databases">
        <authorList>
            <person name="Zheng R.K."/>
            <person name="Sun C.M."/>
        </authorList>
    </citation>
    <scope>NUCLEOTIDE SEQUENCE [LARGE SCALE GENOMIC DNA]</scope>
    <source>
        <strain evidence="7 8">WC007</strain>
    </source>
</reference>
<dbReference type="Gene3D" id="1.10.1740.10">
    <property type="match status" value="1"/>
</dbReference>
<evidence type="ECO:0000259" key="5">
    <source>
        <dbReference type="Pfam" id="PF04542"/>
    </source>
</evidence>
<dbReference type="InterPro" id="IPR013325">
    <property type="entry name" value="RNA_pol_sigma_r2"/>
</dbReference>
<comment type="similarity">
    <text evidence="1">Belongs to the sigma-70 factor family. ECF subfamily.</text>
</comment>
<dbReference type="SUPFAM" id="SSF88946">
    <property type="entry name" value="Sigma2 domain of RNA polymerase sigma factors"/>
    <property type="match status" value="1"/>
</dbReference>
<evidence type="ECO:0000256" key="3">
    <source>
        <dbReference type="ARBA" id="ARBA00023082"/>
    </source>
</evidence>
<dbReference type="InterPro" id="IPR014327">
    <property type="entry name" value="RNA_pol_sigma70_bacteroid"/>
</dbReference>
<sequence length="195" mass="23275">MSNFSSRNDKQLVSQLIDNDVKAFDELFHRYGDRLFRFSFSLLKNQEDSKEIVQETFYKIWNKRNEIDSSKSFKSFLFTVSYNLIMDQLRLRLKDKEFRQFLEVNFKDNSFCTDHSSDYNFLNHQISEIIEKLPGKRKKIFQLSREKGLSHQEIAEQLGISVKTVENQINLTLKHMRQQLGKDILPVLLFFSLFL</sequence>
<gene>
    <name evidence="7" type="ORF">GM418_10540</name>
</gene>
<evidence type="ECO:0000256" key="4">
    <source>
        <dbReference type="ARBA" id="ARBA00023163"/>
    </source>
</evidence>
<dbReference type="InterPro" id="IPR036388">
    <property type="entry name" value="WH-like_DNA-bd_sf"/>
</dbReference>
<keyword evidence="3" id="KW-0731">Sigma factor</keyword>
<dbReference type="EMBL" id="CP046401">
    <property type="protein sequence ID" value="QGY44078.1"/>
    <property type="molecule type" value="Genomic_DNA"/>
</dbReference>
<proteinExistence type="inferred from homology"/>
<dbReference type="InterPro" id="IPR039425">
    <property type="entry name" value="RNA_pol_sigma-70-like"/>
</dbReference>
<evidence type="ECO:0000313" key="8">
    <source>
        <dbReference type="Proteomes" id="UP000428260"/>
    </source>
</evidence>
<dbReference type="NCBIfam" id="TIGR02937">
    <property type="entry name" value="sigma70-ECF"/>
    <property type="match status" value="1"/>
</dbReference>
<dbReference type="InterPro" id="IPR007627">
    <property type="entry name" value="RNA_pol_sigma70_r2"/>
</dbReference>
<dbReference type="RefSeq" id="WP_158865838.1">
    <property type="nucleotide sequence ID" value="NZ_CP046401.1"/>
</dbReference>
<feature type="domain" description="RNA polymerase sigma-70 region 2" evidence="5">
    <location>
        <begin position="27"/>
        <end position="90"/>
    </location>
</feature>
<keyword evidence="4" id="KW-0804">Transcription</keyword>
<dbReference type="Pfam" id="PF04542">
    <property type="entry name" value="Sigma70_r2"/>
    <property type="match status" value="1"/>
</dbReference>
<dbReference type="InterPro" id="IPR013324">
    <property type="entry name" value="RNA_pol_sigma_r3/r4-like"/>
</dbReference>
<keyword evidence="8" id="KW-1185">Reference proteome</keyword>
<protein>
    <submittedName>
        <fullName evidence="7">RNA polymerase sigma-70 factor</fullName>
    </submittedName>
</protein>
<dbReference type="Pfam" id="PF08281">
    <property type="entry name" value="Sigma70_r4_2"/>
    <property type="match status" value="1"/>
</dbReference>
<dbReference type="PANTHER" id="PTHR43133:SF46">
    <property type="entry name" value="RNA POLYMERASE SIGMA-70 FACTOR ECF SUBFAMILY"/>
    <property type="match status" value="1"/>
</dbReference>
<dbReference type="SUPFAM" id="SSF88659">
    <property type="entry name" value="Sigma3 and sigma4 domains of RNA polymerase sigma factors"/>
    <property type="match status" value="1"/>
</dbReference>
<dbReference type="KEGG" id="mcos:GM418_10540"/>
<dbReference type="Gene3D" id="1.10.10.10">
    <property type="entry name" value="Winged helix-like DNA-binding domain superfamily/Winged helix DNA-binding domain"/>
    <property type="match status" value="1"/>
</dbReference>
<name>A0A6I6JSM2_9BACT</name>
<dbReference type="PANTHER" id="PTHR43133">
    <property type="entry name" value="RNA POLYMERASE ECF-TYPE SIGMA FACTO"/>
    <property type="match status" value="1"/>
</dbReference>
<evidence type="ECO:0000256" key="1">
    <source>
        <dbReference type="ARBA" id="ARBA00010641"/>
    </source>
</evidence>
<organism evidence="7 8">
    <name type="scientific">Maribellus comscasis</name>
    <dbReference type="NCBI Taxonomy" id="2681766"/>
    <lineage>
        <taxon>Bacteria</taxon>
        <taxon>Pseudomonadati</taxon>
        <taxon>Bacteroidota</taxon>
        <taxon>Bacteroidia</taxon>
        <taxon>Marinilabiliales</taxon>
        <taxon>Prolixibacteraceae</taxon>
        <taxon>Maribellus</taxon>
    </lineage>
</organism>
<evidence type="ECO:0000256" key="2">
    <source>
        <dbReference type="ARBA" id="ARBA00023015"/>
    </source>
</evidence>
<evidence type="ECO:0000313" key="7">
    <source>
        <dbReference type="EMBL" id="QGY44078.1"/>
    </source>
</evidence>
<feature type="domain" description="RNA polymerase sigma factor 70 region 4 type 2" evidence="6">
    <location>
        <begin position="125"/>
        <end position="176"/>
    </location>
</feature>
<dbReference type="InterPro" id="IPR014284">
    <property type="entry name" value="RNA_pol_sigma-70_dom"/>
</dbReference>
<dbReference type="NCBIfam" id="TIGR02985">
    <property type="entry name" value="Sig70_bacteroi1"/>
    <property type="match status" value="1"/>
</dbReference>
<dbReference type="GO" id="GO:0003677">
    <property type="term" value="F:DNA binding"/>
    <property type="evidence" value="ECO:0007669"/>
    <property type="project" value="InterPro"/>
</dbReference>
<keyword evidence="2" id="KW-0805">Transcription regulation</keyword>
<dbReference type="GO" id="GO:0016987">
    <property type="term" value="F:sigma factor activity"/>
    <property type="evidence" value="ECO:0007669"/>
    <property type="project" value="UniProtKB-KW"/>
</dbReference>